<dbReference type="KEGG" id="caby:Cabys_2814"/>
<evidence type="ECO:0000313" key="3">
    <source>
        <dbReference type="Proteomes" id="UP000183868"/>
    </source>
</evidence>
<dbReference type="CDD" id="cd03143">
    <property type="entry name" value="A4_beta-galactosidase_middle_domain"/>
    <property type="match status" value="1"/>
</dbReference>
<evidence type="ECO:0000313" key="2">
    <source>
        <dbReference type="EMBL" id="APF19562.1"/>
    </source>
</evidence>
<dbReference type="Proteomes" id="UP000183868">
    <property type="component" value="Chromosome"/>
</dbReference>
<sequence>MVGSMKKNNKLYKIAILLIGLFLAVCCTYSTKPKDPNKLPNTTVANIPVDGDTINAYVTIHWDGEDSDGYVTSYKYRYITYHLTKGDTVVTDWVTTNLTSKTIAFESSDELNFQHFEVKAIDNEGGEDPTPAVKEFYTVKAYSPETYIVSPQENQDLFILPQTTDWWTGIKVVFGSKDRDGEVVEYGYRVDGQGDWTWLEDTMAVLTPDEFALPLTGTHVIEVVAKDNTGIVDPTPATVQIVLFEPTFDKNILIIDETKEGDQTPGFTTDAQVDSFYNELFNPDTTIDYFTSGLPPKHILGRYKLLIWHSDYNFDRHNIGNEKDYIIEYLQAGGKLVLSGWRIIKSFDLGASFPQVYESESFLSEYLHVVGANESPSVDGAFAWARGRNGYPDIHLNKEIRAINDFPYFGGLTNVNIITPGAFTRVIYRFQCKETTSDNIRSVFQDRPCAIRYLGSSFDIILFGFPILYINPDEAKLMANKILEDLL</sequence>
<evidence type="ECO:0000256" key="1">
    <source>
        <dbReference type="SAM" id="Phobius"/>
    </source>
</evidence>
<proteinExistence type="predicted"/>
<feature type="transmembrane region" description="Helical" evidence="1">
    <location>
        <begin position="450"/>
        <end position="471"/>
    </location>
</feature>
<protein>
    <submittedName>
        <fullName evidence="2">Uncharacterized protein</fullName>
    </submittedName>
</protein>
<accession>A0A1J1CC42</accession>
<reference evidence="2 3" key="1">
    <citation type="submission" date="2016-11" db="EMBL/GenBank/DDBJ databases">
        <title>Genomic analysis of Caldithrix abyssi and proposal of a novel bacterial phylum Caldithrichaeota.</title>
        <authorList>
            <person name="Kublanov I."/>
            <person name="Sigalova O."/>
            <person name="Gavrilov S."/>
            <person name="Lebedinsky A."/>
            <person name="Ivanova N."/>
            <person name="Daum C."/>
            <person name="Reddy T."/>
            <person name="Klenk H.P."/>
            <person name="Goker M."/>
            <person name="Reva O."/>
            <person name="Miroshnichenko M."/>
            <person name="Kyprides N."/>
            <person name="Woyke T."/>
            <person name="Gelfand M."/>
        </authorList>
    </citation>
    <scope>NUCLEOTIDE SEQUENCE [LARGE SCALE GENOMIC DNA]</scope>
    <source>
        <strain evidence="2 3">LF13</strain>
    </source>
</reference>
<organism evidence="2 3">
    <name type="scientific">Caldithrix abyssi DSM 13497</name>
    <dbReference type="NCBI Taxonomy" id="880073"/>
    <lineage>
        <taxon>Bacteria</taxon>
        <taxon>Pseudomonadati</taxon>
        <taxon>Calditrichota</taxon>
        <taxon>Calditrichia</taxon>
        <taxon>Calditrichales</taxon>
        <taxon>Calditrichaceae</taxon>
        <taxon>Caldithrix</taxon>
    </lineage>
</organism>
<gene>
    <name evidence="2" type="ORF">Cabys_2814</name>
</gene>
<keyword evidence="1" id="KW-1133">Transmembrane helix</keyword>
<keyword evidence="1" id="KW-0472">Membrane</keyword>
<keyword evidence="1" id="KW-0812">Transmembrane</keyword>
<dbReference type="AlphaFoldDB" id="A0A1J1CC42"/>
<dbReference type="EMBL" id="CP018099">
    <property type="protein sequence ID" value="APF19562.1"/>
    <property type="molecule type" value="Genomic_DNA"/>
</dbReference>
<name>A0A1J1CC42_CALAY</name>